<feature type="binding site" evidence="9">
    <location>
        <position position="126"/>
    </location>
    <ligand>
        <name>Zn(2+)</name>
        <dbReference type="ChEBI" id="CHEBI:29105"/>
        <note>catalytic</note>
    </ligand>
</feature>
<dbReference type="EMBL" id="FNEI01000017">
    <property type="protein sequence ID" value="SDJ82801.1"/>
    <property type="molecule type" value="Genomic_DNA"/>
</dbReference>
<evidence type="ECO:0000256" key="7">
    <source>
        <dbReference type="ARBA" id="ARBA00022801"/>
    </source>
</evidence>
<evidence type="ECO:0000256" key="3">
    <source>
        <dbReference type="ARBA" id="ARBA00022552"/>
    </source>
</evidence>
<dbReference type="RefSeq" id="WP_074591046.1">
    <property type="nucleotide sequence ID" value="NZ_FNEI01000017.1"/>
</dbReference>
<organism evidence="10 11">
    <name type="scientific">Arthrobacter cupressi</name>
    <dbReference type="NCBI Taxonomy" id="1045773"/>
    <lineage>
        <taxon>Bacteria</taxon>
        <taxon>Bacillati</taxon>
        <taxon>Actinomycetota</taxon>
        <taxon>Actinomycetes</taxon>
        <taxon>Micrococcales</taxon>
        <taxon>Micrococcaceae</taxon>
        <taxon>Arthrobacter</taxon>
    </lineage>
</organism>
<keyword evidence="5 9" id="KW-0479">Metal-binding</keyword>
<sequence length="157" mass="17443">MSIEVNNESGVQVDEAQLVTLSRFIFERLYIHPQAELSILLVDEPTMEKLHIELMDEPGATDVLSVPMDELTPGTPDKPTPQGILGDIAICPQVAEVQARNAGHTTQEEMLLLTTHGILHLLGYDHAEPEEKEEMFSLQRELLSAFLGKDAPLETMQ</sequence>
<evidence type="ECO:0000256" key="1">
    <source>
        <dbReference type="ARBA" id="ARBA00010875"/>
    </source>
</evidence>
<evidence type="ECO:0000256" key="5">
    <source>
        <dbReference type="ARBA" id="ARBA00022723"/>
    </source>
</evidence>
<evidence type="ECO:0000256" key="8">
    <source>
        <dbReference type="ARBA" id="ARBA00022833"/>
    </source>
</evidence>
<keyword evidence="2 9" id="KW-0690">Ribosome biogenesis</keyword>
<dbReference type="GO" id="GO:0004222">
    <property type="term" value="F:metalloendopeptidase activity"/>
    <property type="evidence" value="ECO:0007669"/>
    <property type="project" value="InterPro"/>
</dbReference>
<gene>
    <name evidence="9" type="primary">ybeY</name>
    <name evidence="10" type="ORF">SAMN05216555_11774</name>
</gene>
<dbReference type="Pfam" id="PF02130">
    <property type="entry name" value="YbeY"/>
    <property type="match status" value="1"/>
</dbReference>
<dbReference type="InterPro" id="IPR023091">
    <property type="entry name" value="MetalPrtase_cat_dom_sf_prd"/>
</dbReference>
<reference evidence="11" key="1">
    <citation type="submission" date="2016-10" db="EMBL/GenBank/DDBJ databases">
        <authorList>
            <person name="Varghese N."/>
            <person name="Submissions S."/>
        </authorList>
    </citation>
    <scope>NUCLEOTIDE SEQUENCE [LARGE SCALE GENOMIC DNA]</scope>
    <source>
        <strain evidence="11">CGMCC 1.10783</strain>
    </source>
</reference>
<keyword evidence="4 9" id="KW-0540">Nuclease</keyword>
<evidence type="ECO:0000313" key="10">
    <source>
        <dbReference type="EMBL" id="SDJ82801.1"/>
    </source>
</evidence>
<dbReference type="GO" id="GO:0006364">
    <property type="term" value="P:rRNA processing"/>
    <property type="evidence" value="ECO:0007669"/>
    <property type="project" value="UniProtKB-UniRule"/>
</dbReference>
<dbReference type="STRING" id="1045773.SAMN05216555_11774"/>
<accession>A0A1G8WX75</accession>
<dbReference type="PANTHER" id="PTHR46986:SF1">
    <property type="entry name" value="ENDORIBONUCLEASE YBEY, CHLOROPLASTIC"/>
    <property type="match status" value="1"/>
</dbReference>
<dbReference type="Proteomes" id="UP000182130">
    <property type="component" value="Unassembled WGS sequence"/>
</dbReference>
<evidence type="ECO:0000256" key="9">
    <source>
        <dbReference type="HAMAP-Rule" id="MF_00009"/>
    </source>
</evidence>
<comment type="subcellular location">
    <subcellularLocation>
        <location evidence="9">Cytoplasm</location>
    </subcellularLocation>
</comment>
<dbReference type="HAMAP" id="MF_00009">
    <property type="entry name" value="Endoribonucl_YbeY"/>
    <property type="match status" value="1"/>
</dbReference>
<comment type="cofactor">
    <cofactor evidence="9">
        <name>Zn(2+)</name>
        <dbReference type="ChEBI" id="CHEBI:29105"/>
    </cofactor>
    <text evidence="9">Binds 1 zinc ion.</text>
</comment>
<name>A0A1G8WX75_9MICC</name>
<comment type="similarity">
    <text evidence="1 9">Belongs to the endoribonuclease YbeY family.</text>
</comment>
<keyword evidence="8 9" id="KW-0862">Zinc</keyword>
<keyword evidence="7 9" id="KW-0378">Hydrolase</keyword>
<proteinExistence type="inferred from homology"/>
<feature type="binding site" evidence="9">
    <location>
        <position position="120"/>
    </location>
    <ligand>
        <name>Zn(2+)</name>
        <dbReference type="ChEBI" id="CHEBI:29105"/>
        <note>catalytic</note>
    </ligand>
</feature>
<evidence type="ECO:0000256" key="2">
    <source>
        <dbReference type="ARBA" id="ARBA00022517"/>
    </source>
</evidence>
<dbReference type="AlphaFoldDB" id="A0A1G8WX75"/>
<dbReference type="GO" id="GO:0008270">
    <property type="term" value="F:zinc ion binding"/>
    <property type="evidence" value="ECO:0007669"/>
    <property type="project" value="UniProtKB-UniRule"/>
</dbReference>
<dbReference type="PROSITE" id="PS01306">
    <property type="entry name" value="UPF0054"/>
    <property type="match status" value="1"/>
</dbReference>
<dbReference type="NCBIfam" id="TIGR00043">
    <property type="entry name" value="rRNA maturation RNase YbeY"/>
    <property type="match status" value="1"/>
</dbReference>
<keyword evidence="3 9" id="KW-0698">rRNA processing</keyword>
<dbReference type="Gene3D" id="3.40.390.30">
    <property type="entry name" value="Metalloproteases ('zincins'), catalytic domain"/>
    <property type="match status" value="1"/>
</dbReference>
<keyword evidence="9" id="KW-0963">Cytoplasm</keyword>
<dbReference type="OrthoDB" id="9807740at2"/>
<dbReference type="SUPFAM" id="SSF55486">
    <property type="entry name" value="Metalloproteases ('zincins'), catalytic domain"/>
    <property type="match status" value="1"/>
</dbReference>
<evidence type="ECO:0000256" key="6">
    <source>
        <dbReference type="ARBA" id="ARBA00022759"/>
    </source>
</evidence>
<dbReference type="EC" id="3.1.-.-" evidence="9"/>
<feature type="binding site" evidence="9">
    <location>
        <position position="116"/>
    </location>
    <ligand>
        <name>Zn(2+)</name>
        <dbReference type="ChEBI" id="CHEBI:29105"/>
        <note>catalytic</note>
    </ligand>
</feature>
<dbReference type="GO" id="GO:0004521">
    <property type="term" value="F:RNA endonuclease activity"/>
    <property type="evidence" value="ECO:0007669"/>
    <property type="project" value="UniProtKB-UniRule"/>
</dbReference>
<dbReference type="InterPro" id="IPR020549">
    <property type="entry name" value="YbeY_CS"/>
</dbReference>
<keyword evidence="11" id="KW-1185">Reference proteome</keyword>
<protein>
    <recommendedName>
        <fullName evidence="9">Endoribonuclease YbeY</fullName>
        <ecNumber evidence="9">3.1.-.-</ecNumber>
    </recommendedName>
</protein>
<evidence type="ECO:0000256" key="4">
    <source>
        <dbReference type="ARBA" id="ARBA00022722"/>
    </source>
</evidence>
<keyword evidence="6 9" id="KW-0255">Endonuclease</keyword>
<dbReference type="GO" id="GO:0005737">
    <property type="term" value="C:cytoplasm"/>
    <property type="evidence" value="ECO:0007669"/>
    <property type="project" value="UniProtKB-SubCell"/>
</dbReference>
<dbReference type="PANTHER" id="PTHR46986">
    <property type="entry name" value="ENDORIBONUCLEASE YBEY, CHLOROPLASTIC"/>
    <property type="match status" value="1"/>
</dbReference>
<evidence type="ECO:0000313" key="11">
    <source>
        <dbReference type="Proteomes" id="UP000182130"/>
    </source>
</evidence>
<dbReference type="InterPro" id="IPR002036">
    <property type="entry name" value="YbeY"/>
</dbReference>
<comment type="function">
    <text evidence="9">Single strand-specific metallo-endoribonuclease involved in late-stage 70S ribosome quality control and in maturation of the 3' terminus of the 16S rRNA.</text>
</comment>